<feature type="chain" id="PRO_5015728738" description="Secreted protein" evidence="1">
    <location>
        <begin position="22"/>
        <end position="135"/>
    </location>
</feature>
<name>A0A2T3A966_9PEZI</name>
<proteinExistence type="predicted"/>
<evidence type="ECO:0000256" key="1">
    <source>
        <dbReference type="SAM" id="SignalP"/>
    </source>
</evidence>
<dbReference type="InParanoid" id="A0A2T3A966"/>
<sequence>MVHGWTAGWLMKLFFSTISQSLTILLSPTTKNIDWILLSTLADFLASHVLGGLPFKETPSLLCISMLRYRVCNARQRDFEDTTIAHILVNTKRNQSCRIYSQFADTSTINLENVFHRRATRMNKRRSLELILINR</sequence>
<reference evidence="2 3" key="1">
    <citation type="journal article" date="2018" name="Mycol. Prog.">
        <title>Coniella lustricola, a new species from submerged detritus.</title>
        <authorList>
            <person name="Raudabaugh D.B."/>
            <person name="Iturriaga T."/>
            <person name="Carver A."/>
            <person name="Mondo S."/>
            <person name="Pangilinan J."/>
            <person name="Lipzen A."/>
            <person name="He G."/>
            <person name="Amirebrahimi M."/>
            <person name="Grigoriev I.V."/>
            <person name="Miller A.N."/>
        </authorList>
    </citation>
    <scope>NUCLEOTIDE SEQUENCE [LARGE SCALE GENOMIC DNA]</scope>
    <source>
        <strain evidence="2 3">B22-T-1</strain>
    </source>
</reference>
<dbReference type="EMBL" id="KZ678434">
    <property type="protein sequence ID" value="PSR87053.1"/>
    <property type="molecule type" value="Genomic_DNA"/>
</dbReference>
<feature type="signal peptide" evidence="1">
    <location>
        <begin position="1"/>
        <end position="21"/>
    </location>
</feature>
<dbReference type="Proteomes" id="UP000241462">
    <property type="component" value="Unassembled WGS sequence"/>
</dbReference>
<gene>
    <name evidence="2" type="ORF">BD289DRAFT_245513</name>
</gene>
<evidence type="ECO:0000313" key="2">
    <source>
        <dbReference type="EMBL" id="PSR87053.1"/>
    </source>
</evidence>
<organism evidence="2 3">
    <name type="scientific">Coniella lustricola</name>
    <dbReference type="NCBI Taxonomy" id="2025994"/>
    <lineage>
        <taxon>Eukaryota</taxon>
        <taxon>Fungi</taxon>
        <taxon>Dikarya</taxon>
        <taxon>Ascomycota</taxon>
        <taxon>Pezizomycotina</taxon>
        <taxon>Sordariomycetes</taxon>
        <taxon>Sordariomycetidae</taxon>
        <taxon>Diaporthales</taxon>
        <taxon>Schizoparmaceae</taxon>
        <taxon>Coniella</taxon>
    </lineage>
</organism>
<keyword evidence="3" id="KW-1185">Reference proteome</keyword>
<evidence type="ECO:0008006" key="4">
    <source>
        <dbReference type="Google" id="ProtNLM"/>
    </source>
</evidence>
<keyword evidence="1" id="KW-0732">Signal</keyword>
<protein>
    <recommendedName>
        <fullName evidence="4">Secreted protein</fullName>
    </recommendedName>
</protein>
<dbReference type="AlphaFoldDB" id="A0A2T3A966"/>
<evidence type="ECO:0000313" key="3">
    <source>
        <dbReference type="Proteomes" id="UP000241462"/>
    </source>
</evidence>
<accession>A0A2T3A966</accession>